<comment type="caution">
    <text evidence="1">The sequence shown here is derived from an EMBL/GenBank/DDBJ whole genome shotgun (WGS) entry which is preliminary data.</text>
</comment>
<protein>
    <submittedName>
        <fullName evidence="1">Uncharacterized protein</fullName>
    </submittedName>
</protein>
<organism evidence="1 2">
    <name type="scientific">Nocardioides jiangxiensis</name>
    <dbReference type="NCBI Taxonomy" id="3064524"/>
    <lineage>
        <taxon>Bacteria</taxon>
        <taxon>Bacillati</taxon>
        <taxon>Actinomycetota</taxon>
        <taxon>Actinomycetes</taxon>
        <taxon>Propionibacteriales</taxon>
        <taxon>Nocardioidaceae</taxon>
        <taxon>Nocardioides</taxon>
    </lineage>
</organism>
<sequence>MDTDSTDLTAEEQVARWRALASTRPVDAAAAAWDRILELQELGRSDRKQADALLNELFRAGSPARGLDGPTDGILVLTTTTALTDAALTALTSVWMPWEGKRFDADTQSGDNRMTDEATVVSKVLWPLYSMKDTPAGKVAFNFTTYVESGKDDPDREVMVIDYADVKDNPRLLIRSIRDELVELVDGAYLGKVLYRLPTRSYAKLGYFALRT</sequence>
<accession>A0ABT9B067</accession>
<gene>
    <name evidence="1" type="ORF">Q5722_07605</name>
</gene>
<keyword evidence="2" id="KW-1185">Reference proteome</keyword>
<evidence type="ECO:0000313" key="1">
    <source>
        <dbReference type="EMBL" id="MDO7868234.1"/>
    </source>
</evidence>
<name>A0ABT9B067_9ACTN</name>
<dbReference type="Proteomes" id="UP001233314">
    <property type="component" value="Unassembled WGS sequence"/>
</dbReference>
<dbReference type="EMBL" id="JAUQTA010000001">
    <property type="protein sequence ID" value="MDO7868234.1"/>
    <property type="molecule type" value="Genomic_DNA"/>
</dbReference>
<dbReference type="RefSeq" id="WP_305027611.1">
    <property type="nucleotide sequence ID" value="NZ_JAUQTA010000001.1"/>
</dbReference>
<proteinExistence type="predicted"/>
<evidence type="ECO:0000313" key="2">
    <source>
        <dbReference type="Proteomes" id="UP001233314"/>
    </source>
</evidence>
<reference evidence="1 2" key="1">
    <citation type="submission" date="2023-07" db="EMBL/GenBank/DDBJ databases">
        <title>Nocardioides sp. nov WY-20 isolated from soil.</title>
        <authorList>
            <person name="Liu B."/>
            <person name="Wan Y."/>
        </authorList>
    </citation>
    <scope>NUCLEOTIDE SEQUENCE [LARGE SCALE GENOMIC DNA]</scope>
    <source>
        <strain evidence="1 2">WY-20</strain>
    </source>
</reference>